<comment type="caution">
    <text evidence="1">The sequence shown here is derived from an EMBL/GenBank/DDBJ whole genome shotgun (WGS) entry which is preliminary data.</text>
</comment>
<proteinExistence type="predicted"/>
<dbReference type="Proteomes" id="UP000244013">
    <property type="component" value="Unassembled WGS sequence"/>
</dbReference>
<dbReference type="AlphaFoldDB" id="A0A2T5TWL4"/>
<evidence type="ECO:0000313" key="2">
    <source>
        <dbReference type="Proteomes" id="UP000244013"/>
    </source>
</evidence>
<reference evidence="1 2" key="1">
    <citation type="submission" date="2018-04" db="EMBL/GenBank/DDBJ databases">
        <title>Genomic Encyclopedia of Type Strains, Phase III (KMG-III): the genomes of soil and plant-associated and newly described type strains.</title>
        <authorList>
            <person name="Whitman W."/>
        </authorList>
    </citation>
    <scope>NUCLEOTIDE SEQUENCE [LARGE SCALE GENOMIC DNA]</scope>
    <source>
        <strain evidence="1 2">MA-olki</strain>
    </source>
</reference>
<gene>
    <name evidence="1" type="ORF">C8J25_11714</name>
</gene>
<dbReference type="RefSeq" id="WP_107955963.1">
    <property type="nucleotide sequence ID" value="NZ_QAYE01000017.1"/>
</dbReference>
<sequence>MSIHKIETVRRHVAAVTQMLLCNRTMKPGAAIIAGDALGIEGRLALAHQANVSGHDLVYLHFADTAEGYGLTTISIVVARDGICLGQTDCCLYLPKAGARAMILPQAHVRGLFRLSPGELLHIDRKPADAEDGIARARARLAKLVSRGVSVVGRAEINTYAHAACYGAPQSI</sequence>
<dbReference type="OrthoDB" id="7556040at2"/>
<evidence type="ECO:0000313" key="1">
    <source>
        <dbReference type="EMBL" id="PTW43614.1"/>
    </source>
</evidence>
<dbReference type="EMBL" id="QAYE01000017">
    <property type="protein sequence ID" value="PTW43614.1"/>
    <property type="molecule type" value="Genomic_DNA"/>
</dbReference>
<dbReference type="GeneID" id="91007815"/>
<protein>
    <submittedName>
        <fullName evidence="1">Uncharacterized protein</fullName>
    </submittedName>
</protein>
<name>A0A2T5TWL4_9SPHN</name>
<accession>A0A2T5TWL4</accession>
<organism evidence="1 2">
    <name type="scientific">Sphingomonas faeni</name>
    <dbReference type="NCBI Taxonomy" id="185950"/>
    <lineage>
        <taxon>Bacteria</taxon>
        <taxon>Pseudomonadati</taxon>
        <taxon>Pseudomonadota</taxon>
        <taxon>Alphaproteobacteria</taxon>
        <taxon>Sphingomonadales</taxon>
        <taxon>Sphingomonadaceae</taxon>
        <taxon>Sphingomonas</taxon>
    </lineage>
</organism>